<evidence type="ECO:0000313" key="2">
    <source>
        <dbReference type="WBParaSite" id="ACRNAN_scaffold6374.g8725.t1"/>
    </source>
</evidence>
<dbReference type="WBParaSite" id="ACRNAN_scaffold6374.g8725.t1">
    <property type="protein sequence ID" value="ACRNAN_scaffold6374.g8725.t1"/>
    <property type="gene ID" value="ACRNAN_scaffold6374.g8725"/>
</dbReference>
<dbReference type="Proteomes" id="UP000887540">
    <property type="component" value="Unplaced"/>
</dbReference>
<organism evidence="1 2">
    <name type="scientific">Acrobeloides nanus</name>
    <dbReference type="NCBI Taxonomy" id="290746"/>
    <lineage>
        <taxon>Eukaryota</taxon>
        <taxon>Metazoa</taxon>
        <taxon>Ecdysozoa</taxon>
        <taxon>Nematoda</taxon>
        <taxon>Chromadorea</taxon>
        <taxon>Rhabditida</taxon>
        <taxon>Tylenchina</taxon>
        <taxon>Cephalobomorpha</taxon>
        <taxon>Cephaloboidea</taxon>
        <taxon>Cephalobidae</taxon>
        <taxon>Acrobeloides</taxon>
    </lineage>
</organism>
<dbReference type="AlphaFoldDB" id="A0A914E9Z0"/>
<sequence>MQNMIQAEDISSISEDELNNLYNELKVTDDSAINNEENDIIWVDNSHLTVNNFSQNLLKSEKANKKEAPNDVIAIYESPVPAQLETYINQRDEYMNIVESTTTTEDLSYSAVEKSDSWDAAEKGPFFYAVISVTVFEYFNFLTYDLHIT</sequence>
<proteinExistence type="predicted"/>
<accession>A0A914E9Z0</accession>
<keyword evidence="1" id="KW-1185">Reference proteome</keyword>
<protein>
    <submittedName>
        <fullName evidence="2">Uncharacterized protein</fullName>
    </submittedName>
</protein>
<reference evidence="2" key="1">
    <citation type="submission" date="2022-11" db="UniProtKB">
        <authorList>
            <consortium name="WormBaseParasite"/>
        </authorList>
    </citation>
    <scope>IDENTIFICATION</scope>
</reference>
<evidence type="ECO:0000313" key="1">
    <source>
        <dbReference type="Proteomes" id="UP000887540"/>
    </source>
</evidence>
<name>A0A914E9Z0_9BILA</name>